<evidence type="ECO:0000313" key="18">
    <source>
        <dbReference type="Proteomes" id="UP000032679"/>
    </source>
</evidence>
<feature type="region of interest" description="Disordered" evidence="13">
    <location>
        <begin position="22"/>
        <end position="70"/>
    </location>
</feature>
<accession>A0A0D6MII3</accession>
<comment type="subcellular location">
    <subcellularLocation>
        <location evidence="1 10">Cell outer membrane</location>
        <topology evidence="1 10">Multi-pass membrane protein</topology>
    </subcellularLocation>
</comment>
<dbReference type="SUPFAM" id="SSF56935">
    <property type="entry name" value="Porins"/>
    <property type="match status" value="1"/>
</dbReference>
<dbReference type="PANTHER" id="PTHR30069">
    <property type="entry name" value="TONB-DEPENDENT OUTER MEMBRANE RECEPTOR"/>
    <property type="match status" value="1"/>
</dbReference>
<keyword evidence="18" id="KW-1185">Reference proteome</keyword>
<comment type="caution">
    <text evidence="17">The sequence shown here is derived from an EMBL/GenBank/DDBJ whole genome shotgun (WGS) entry which is preliminary data.</text>
</comment>
<protein>
    <submittedName>
        <fullName evidence="17">TonB-dependent receptor of ferrichrome transport system</fullName>
    </submittedName>
</protein>
<dbReference type="GO" id="GO:0009279">
    <property type="term" value="C:cell outer membrane"/>
    <property type="evidence" value="ECO:0007669"/>
    <property type="project" value="UniProtKB-SubCell"/>
</dbReference>
<dbReference type="GO" id="GO:0015889">
    <property type="term" value="P:cobalamin transport"/>
    <property type="evidence" value="ECO:0007669"/>
    <property type="project" value="TreeGrafter"/>
</dbReference>
<evidence type="ECO:0000259" key="15">
    <source>
        <dbReference type="Pfam" id="PF00593"/>
    </source>
</evidence>
<proteinExistence type="inferred from homology"/>
<keyword evidence="5 14" id="KW-0732">Signal</keyword>
<evidence type="ECO:0000256" key="9">
    <source>
        <dbReference type="ARBA" id="ARBA00023237"/>
    </source>
</evidence>
<evidence type="ECO:0000256" key="2">
    <source>
        <dbReference type="ARBA" id="ARBA00022448"/>
    </source>
</evidence>
<sequence length="680" mass="73862">MRASRVRLVLLVSTICAGLPRAHAATSPAQGPSARPADTKSSPAVAGRLPAQTVAPHTTAPRTVAPQSLPETVTVTAQRLPARIDEVGDSVTVVTADDIARLQKRDLPTLLAQQPGLNLVRTGGPGGTSSIFMRGTNANEVKVRLDGMEINDPSNPTAAFDPGQFLTEGLARVEVLRGPQSGLYGADAMGGVIDLTTKQGEGPLHGWATAEGGSFSTANQSGGIAGSAGRFHYLVDLSHMHVGSLQTTPQGLIPPGTKVARNRDDNRTASVRLGYDVTRDIDLGLAAHLTQAAYDYESDNYDVYPPVPTAQRNVSDLNQAIVRGTAHWRMFDGLFDQTAGLGYVVYRRRDFTAGESEAPGADNPSFNRGDRLKADWHGVLRLGDYGTALVGAEHIRERIVDSPVTAHTDTNAGFGQLALHWRDILFGSGNIRFDSNSRYGQYVTWRVAPAIRIPQTGTTFKASAGTGFHGPSLNQLFVSYPAYYFLANPNLKAERLIGYDAGIAQSLLHDRLQLSATWYDNRVHNLIQTVLSGYDYTYGNVAHARTYGVEVAADYKLADTLRADISYTWTVAKNEDTGQQLTRRPRDKVSASATWTTPWRPLSITPDLLYVSGWHDVDRYAGTNAIAHDYVVFDLAGQYRIDRHWTAFVRGENLGDRRYQNPVGYLQPGRAVYGGISAKF</sequence>
<reference evidence="17 18" key="1">
    <citation type="submission" date="2012-10" db="EMBL/GenBank/DDBJ databases">
        <title>Genome sequencing of Tanticharoenia sakaeratensis NBRC 103193.</title>
        <authorList>
            <person name="Azuma Y."/>
            <person name="Hadano H."/>
            <person name="Hirakawa H."/>
            <person name="Matsushita K."/>
        </authorList>
    </citation>
    <scope>NUCLEOTIDE SEQUENCE [LARGE SCALE GENOMIC DNA]</scope>
    <source>
        <strain evidence="17 18">NBRC 103193</strain>
    </source>
</reference>
<dbReference type="RefSeq" id="WP_084711993.1">
    <property type="nucleotide sequence ID" value="NZ_BALE01000005.1"/>
</dbReference>
<dbReference type="STRING" id="1231623.Tasa_005_008"/>
<keyword evidence="6" id="KW-0406">Ion transport</keyword>
<keyword evidence="17" id="KW-0675">Receptor</keyword>
<dbReference type="Gene3D" id="2.170.130.10">
    <property type="entry name" value="TonB-dependent receptor, plug domain"/>
    <property type="match status" value="1"/>
</dbReference>
<keyword evidence="2 10" id="KW-0813">Transport</keyword>
<evidence type="ECO:0000256" key="1">
    <source>
        <dbReference type="ARBA" id="ARBA00004571"/>
    </source>
</evidence>
<evidence type="ECO:0000256" key="12">
    <source>
        <dbReference type="RuleBase" id="RU003357"/>
    </source>
</evidence>
<organism evidence="17 18">
    <name type="scientific">Tanticharoenia sakaeratensis NBRC 103193</name>
    <dbReference type="NCBI Taxonomy" id="1231623"/>
    <lineage>
        <taxon>Bacteria</taxon>
        <taxon>Pseudomonadati</taxon>
        <taxon>Pseudomonadota</taxon>
        <taxon>Alphaproteobacteria</taxon>
        <taxon>Acetobacterales</taxon>
        <taxon>Acetobacteraceae</taxon>
        <taxon>Tanticharoenia</taxon>
    </lineage>
</organism>
<feature type="chain" id="PRO_5002308067" evidence="14">
    <location>
        <begin position="25"/>
        <end position="680"/>
    </location>
</feature>
<feature type="signal peptide" evidence="14">
    <location>
        <begin position="1"/>
        <end position="24"/>
    </location>
</feature>
<name>A0A0D6MII3_9PROT</name>
<evidence type="ECO:0000256" key="5">
    <source>
        <dbReference type="ARBA" id="ARBA00022729"/>
    </source>
</evidence>
<evidence type="ECO:0000256" key="3">
    <source>
        <dbReference type="ARBA" id="ARBA00022452"/>
    </source>
</evidence>
<dbReference type="OrthoDB" id="9760333at2"/>
<dbReference type="EMBL" id="BALE01000005">
    <property type="protein sequence ID" value="GAN53093.1"/>
    <property type="molecule type" value="Genomic_DNA"/>
</dbReference>
<dbReference type="InterPro" id="IPR012910">
    <property type="entry name" value="Plug_dom"/>
</dbReference>
<feature type="short sequence motif" description="TonB box" evidence="11">
    <location>
        <begin position="72"/>
        <end position="78"/>
    </location>
</feature>
<evidence type="ECO:0000256" key="13">
    <source>
        <dbReference type="SAM" id="MobiDB-lite"/>
    </source>
</evidence>
<dbReference type="Gene3D" id="2.40.170.20">
    <property type="entry name" value="TonB-dependent receptor, beta-barrel domain"/>
    <property type="match status" value="1"/>
</dbReference>
<dbReference type="Proteomes" id="UP000032679">
    <property type="component" value="Unassembled WGS sequence"/>
</dbReference>
<evidence type="ECO:0000256" key="6">
    <source>
        <dbReference type="ARBA" id="ARBA00023065"/>
    </source>
</evidence>
<dbReference type="GO" id="GO:0006811">
    <property type="term" value="P:monoatomic ion transport"/>
    <property type="evidence" value="ECO:0007669"/>
    <property type="project" value="UniProtKB-KW"/>
</dbReference>
<dbReference type="InterPro" id="IPR010916">
    <property type="entry name" value="TonB_box_CS"/>
</dbReference>
<feature type="domain" description="TonB-dependent receptor-like beta-barrel" evidence="15">
    <location>
        <begin position="241"/>
        <end position="654"/>
    </location>
</feature>
<dbReference type="InterPro" id="IPR036942">
    <property type="entry name" value="Beta-barrel_TonB_sf"/>
</dbReference>
<keyword evidence="3 10" id="KW-1134">Transmembrane beta strand</keyword>
<keyword evidence="7 11" id="KW-0798">TonB box</keyword>
<evidence type="ECO:0000259" key="16">
    <source>
        <dbReference type="Pfam" id="PF07715"/>
    </source>
</evidence>
<keyword evidence="4 10" id="KW-0812">Transmembrane</keyword>
<dbReference type="PROSITE" id="PS52016">
    <property type="entry name" value="TONB_DEPENDENT_REC_3"/>
    <property type="match status" value="1"/>
</dbReference>
<dbReference type="Pfam" id="PF00593">
    <property type="entry name" value="TonB_dep_Rec_b-barrel"/>
    <property type="match status" value="1"/>
</dbReference>
<evidence type="ECO:0000313" key="17">
    <source>
        <dbReference type="EMBL" id="GAN53093.1"/>
    </source>
</evidence>
<dbReference type="AlphaFoldDB" id="A0A0D6MII3"/>
<keyword evidence="9 10" id="KW-0998">Cell outer membrane</keyword>
<feature type="domain" description="TonB-dependent receptor plug" evidence="16">
    <location>
        <begin position="85"/>
        <end position="192"/>
    </location>
</feature>
<dbReference type="Pfam" id="PF07715">
    <property type="entry name" value="Plug"/>
    <property type="match status" value="1"/>
</dbReference>
<comment type="similarity">
    <text evidence="10 12">Belongs to the TonB-dependent receptor family.</text>
</comment>
<dbReference type="PROSITE" id="PS00430">
    <property type="entry name" value="TONB_DEPENDENT_REC_1"/>
    <property type="match status" value="1"/>
</dbReference>
<evidence type="ECO:0000256" key="14">
    <source>
        <dbReference type="SAM" id="SignalP"/>
    </source>
</evidence>
<evidence type="ECO:0000256" key="4">
    <source>
        <dbReference type="ARBA" id="ARBA00022692"/>
    </source>
</evidence>
<evidence type="ECO:0000256" key="8">
    <source>
        <dbReference type="ARBA" id="ARBA00023136"/>
    </source>
</evidence>
<dbReference type="InterPro" id="IPR039426">
    <property type="entry name" value="TonB-dep_rcpt-like"/>
</dbReference>
<dbReference type="InterPro" id="IPR000531">
    <property type="entry name" value="Beta-barrel_TonB"/>
</dbReference>
<dbReference type="PANTHER" id="PTHR30069:SF53">
    <property type="entry name" value="COLICIN I RECEPTOR-RELATED"/>
    <property type="match status" value="1"/>
</dbReference>
<evidence type="ECO:0000256" key="10">
    <source>
        <dbReference type="PROSITE-ProRule" id="PRU01360"/>
    </source>
</evidence>
<keyword evidence="8 10" id="KW-0472">Membrane</keyword>
<dbReference type="InterPro" id="IPR037066">
    <property type="entry name" value="Plug_dom_sf"/>
</dbReference>
<evidence type="ECO:0000256" key="7">
    <source>
        <dbReference type="ARBA" id="ARBA00023077"/>
    </source>
</evidence>
<dbReference type="CDD" id="cd01347">
    <property type="entry name" value="ligand_gated_channel"/>
    <property type="match status" value="1"/>
</dbReference>
<evidence type="ECO:0000256" key="11">
    <source>
        <dbReference type="PROSITE-ProRule" id="PRU10143"/>
    </source>
</evidence>
<gene>
    <name evidence="17" type="ORF">Tasa_005_008</name>
</gene>